<protein>
    <submittedName>
        <fullName evidence="1">Uncharacterized protein</fullName>
    </submittedName>
</protein>
<evidence type="ECO:0000313" key="1">
    <source>
        <dbReference type="EMBL" id="KKN76315.1"/>
    </source>
</evidence>
<accession>A0A0F9T555</accession>
<gene>
    <name evidence="1" type="ORF">LCGC14_0371670</name>
</gene>
<sequence length="152" mass="17990">MSEKKKCKHVFNNEETHCTICMKPAWQIAHNNGEDYLENLKKDLKAALDYTTSWAKEFMNAETILKEHLEAHVKVSRDQLRNVDQLTVFVDFDESIEKQLAMLNTNIVAKEEMISVNRKELEKVFRALEGQKIEYIIIKNVLEPFYKKWVRE</sequence>
<organism evidence="1">
    <name type="scientific">marine sediment metagenome</name>
    <dbReference type="NCBI Taxonomy" id="412755"/>
    <lineage>
        <taxon>unclassified sequences</taxon>
        <taxon>metagenomes</taxon>
        <taxon>ecological metagenomes</taxon>
    </lineage>
</organism>
<reference evidence="1" key="1">
    <citation type="journal article" date="2015" name="Nature">
        <title>Complex archaea that bridge the gap between prokaryotes and eukaryotes.</title>
        <authorList>
            <person name="Spang A."/>
            <person name="Saw J.H."/>
            <person name="Jorgensen S.L."/>
            <person name="Zaremba-Niedzwiedzka K."/>
            <person name="Martijn J."/>
            <person name="Lind A.E."/>
            <person name="van Eijk R."/>
            <person name="Schleper C."/>
            <person name="Guy L."/>
            <person name="Ettema T.J."/>
        </authorList>
    </citation>
    <scope>NUCLEOTIDE SEQUENCE</scope>
</reference>
<comment type="caution">
    <text evidence="1">The sequence shown here is derived from an EMBL/GenBank/DDBJ whole genome shotgun (WGS) entry which is preliminary data.</text>
</comment>
<proteinExistence type="predicted"/>
<name>A0A0F9T555_9ZZZZ</name>
<dbReference type="EMBL" id="LAZR01000297">
    <property type="protein sequence ID" value="KKN76315.1"/>
    <property type="molecule type" value="Genomic_DNA"/>
</dbReference>
<dbReference type="AlphaFoldDB" id="A0A0F9T555"/>